<evidence type="ECO:0000313" key="2">
    <source>
        <dbReference type="Proteomes" id="UP000822476"/>
    </source>
</evidence>
<comment type="caution">
    <text evidence="1">The sequence shown here is derived from an EMBL/GenBank/DDBJ whole genome shotgun (WGS) entry which is preliminary data.</text>
</comment>
<accession>A0A8S9Y891</accession>
<gene>
    <name evidence="1" type="ORF">EG68_07297</name>
</gene>
<dbReference type="AlphaFoldDB" id="A0A8S9Y891"/>
<keyword evidence="2" id="KW-1185">Reference proteome</keyword>
<reference evidence="1" key="1">
    <citation type="submission" date="2019-07" db="EMBL/GenBank/DDBJ databases">
        <title>Annotation for the trematode Paragonimus miyazaki's.</title>
        <authorList>
            <person name="Choi Y.-J."/>
        </authorList>
    </citation>
    <scope>NUCLEOTIDE SEQUENCE</scope>
    <source>
        <strain evidence="1">Japan</strain>
    </source>
</reference>
<organism evidence="1 2">
    <name type="scientific">Paragonimus skrjabini miyazakii</name>
    <dbReference type="NCBI Taxonomy" id="59628"/>
    <lineage>
        <taxon>Eukaryota</taxon>
        <taxon>Metazoa</taxon>
        <taxon>Spiralia</taxon>
        <taxon>Lophotrochozoa</taxon>
        <taxon>Platyhelminthes</taxon>
        <taxon>Trematoda</taxon>
        <taxon>Digenea</taxon>
        <taxon>Plagiorchiida</taxon>
        <taxon>Troglotremata</taxon>
        <taxon>Troglotrematidae</taxon>
        <taxon>Paragonimus</taxon>
    </lineage>
</organism>
<evidence type="ECO:0000313" key="1">
    <source>
        <dbReference type="EMBL" id="KAF7231956.1"/>
    </source>
</evidence>
<sequence length="108" mass="12207">MLPSINRARTPVTLRLLLVNSFCQFVPETCDIGYLKVYMKVCGSVRLPCASHVCFQSTALWPAPHISCTTLLNESVFSKPPERELVIDTLDVQSNLICIWHIFEPLET</sequence>
<proteinExistence type="predicted"/>
<name>A0A8S9Y891_9TREM</name>
<dbReference type="EMBL" id="JTDE01022194">
    <property type="protein sequence ID" value="KAF7231956.1"/>
    <property type="molecule type" value="Genomic_DNA"/>
</dbReference>
<dbReference type="Proteomes" id="UP000822476">
    <property type="component" value="Unassembled WGS sequence"/>
</dbReference>
<protein>
    <submittedName>
        <fullName evidence="1">Uncharacterized protein</fullName>
    </submittedName>
</protein>